<proteinExistence type="predicted"/>
<dbReference type="Proteomes" id="UP001243330">
    <property type="component" value="Unassembled WGS sequence"/>
</dbReference>
<comment type="caution">
    <text evidence="2">The sequence shown here is derived from an EMBL/GenBank/DDBJ whole genome shotgun (WGS) entry which is preliminary data.</text>
</comment>
<keyword evidence="3" id="KW-1185">Reference proteome</keyword>
<reference evidence="2" key="1">
    <citation type="submission" date="2023-01" db="EMBL/GenBank/DDBJ databases">
        <title>Colletotrichum chrysophilum M932 genome sequence.</title>
        <authorList>
            <person name="Baroncelli R."/>
        </authorList>
    </citation>
    <scope>NUCLEOTIDE SEQUENCE</scope>
    <source>
        <strain evidence="2">M932</strain>
    </source>
</reference>
<gene>
    <name evidence="2" type="ORF">CCHR01_09676</name>
</gene>
<accession>A0AAD9AGL0</accession>
<feature type="region of interest" description="Disordered" evidence="1">
    <location>
        <begin position="58"/>
        <end position="88"/>
    </location>
</feature>
<protein>
    <submittedName>
        <fullName evidence="2">Uncharacterized protein</fullName>
    </submittedName>
</protein>
<evidence type="ECO:0000313" key="3">
    <source>
        <dbReference type="Proteomes" id="UP001243330"/>
    </source>
</evidence>
<evidence type="ECO:0000256" key="1">
    <source>
        <dbReference type="SAM" id="MobiDB-lite"/>
    </source>
</evidence>
<organism evidence="2 3">
    <name type="scientific">Colletotrichum chrysophilum</name>
    <dbReference type="NCBI Taxonomy" id="1836956"/>
    <lineage>
        <taxon>Eukaryota</taxon>
        <taxon>Fungi</taxon>
        <taxon>Dikarya</taxon>
        <taxon>Ascomycota</taxon>
        <taxon>Pezizomycotina</taxon>
        <taxon>Sordariomycetes</taxon>
        <taxon>Hypocreomycetidae</taxon>
        <taxon>Glomerellales</taxon>
        <taxon>Glomerellaceae</taxon>
        <taxon>Colletotrichum</taxon>
        <taxon>Colletotrichum gloeosporioides species complex</taxon>
    </lineage>
</organism>
<sequence length="136" mass="15079">MALNEGTGDAGRAAVQRMIPATLRYRQGPPTFIGGGHFIWQGDYIALPARHGIRLTRRSRPTAVVKSTRPLSEDTDTDSLPGYSRRPDHLESLEPVKIEQSEMFYIVVTRPVAKSSDNIISSFRPKDWMSLPGCGP</sequence>
<evidence type="ECO:0000313" key="2">
    <source>
        <dbReference type="EMBL" id="KAK1847708.1"/>
    </source>
</evidence>
<dbReference type="EMBL" id="JAQOWY010000194">
    <property type="protein sequence ID" value="KAK1847708.1"/>
    <property type="molecule type" value="Genomic_DNA"/>
</dbReference>
<name>A0AAD9AGL0_9PEZI</name>
<dbReference type="AlphaFoldDB" id="A0AAD9AGL0"/>